<protein>
    <recommendedName>
        <fullName evidence="5">C3H1-type domain-containing protein</fullName>
    </recommendedName>
</protein>
<feature type="chain" id="PRO_5013648648" description="C3H1-type domain-containing protein" evidence="4">
    <location>
        <begin position="25"/>
        <end position="582"/>
    </location>
</feature>
<dbReference type="InParanoid" id="A0A2H3DKK4"/>
<dbReference type="SMART" id="SM00028">
    <property type="entry name" value="TPR"/>
    <property type="match status" value="2"/>
</dbReference>
<feature type="zinc finger region" description="C3H1-type" evidence="2">
    <location>
        <begin position="522"/>
        <end position="549"/>
    </location>
</feature>
<dbReference type="Gene3D" id="1.25.40.10">
    <property type="entry name" value="Tetratricopeptide repeat domain"/>
    <property type="match status" value="1"/>
</dbReference>
<dbReference type="PANTHER" id="PTHR46423">
    <property type="entry name" value="RNA POLYMERASE II-ASSOCIATED PROTEIN 3"/>
    <property type="match status" value="1"/>
</dbReference>
<feature type="region of interest" description="Disordered" evidence="3">
    <location>
        <begin position="410"/>
        <end position="473"/>
    </location>
</feature>
<accession>A0A2H3DKK4</accession>
<evidence type="ECO:0000313" key="7">
    <source>
        <dbReference type="Proteomes" id="UP000217790"/>
    </source>
</evidence>
<dbReference type="OMA" id="NECPCAY"/>
<organism evidence="6 7">
    <name type="scientific">Armillaria gallica</name>
    <name type="common">Bulbous honey fungus</name>
    <name type="synonym">Armillaria bulbosa</name>
    <dbReference type="NCBI Taxonomy" id="47427"/>
    <lineage>
        <taxon>Eukaryota</taxon>
        <taxon>Fungi</taxon>
        <taxon>Dikarya</taxon>
        <taxon>Basidiomycota</taxon>
        <taxon>Agaricomycotina</taxon>
        <taxon>Agaricomycetes</taxon>
        <taxon>Agaricomycetidae</taxon>
        <taxon>Agaricales</taxon>
        <taxon>Marasmiineae</taxon>
        <taxon>Physalacriaceae</taxon>
        <taxon>Armillaria</taxon>
    </lineage>
</organism>
<feature type="zinc finger region" description="C3H1-type" evidence="2">
    <location>
        <begin position="471"/>
        <end position="498"/>
    </location>
</feature>
<dbReference type="AlphaFoldDB" id="A0A2H3DKK4"/>
<feature type="region of interest" description="Disordered" evidence="3">
    <location>
        <begin position="211"/>
        <end position="341"/>
    </location>
</feature>
<dbReference type="GO" id="GO:0101031">
    <property type="term" value="C:protein folding chaperone complex"/>
    <property type="evidence" value="ECO:0007669"/>
    <property type="project" value="TreeGrafter"/>
</dbReference>
<keyword evidence="2" id="KW-0863">Zinc-finger</keyword>
<feature type="domain" description="C3H1-type" evidence="5">
    <location>
        <begin position="522"/>
        <end position="549"/>
    </location>
</feature>
<dbReference type="InterPro" id="IPR019734">
    <property type="entry name" value="TPR_rpt"/>
</dbReference>
<dbReference type="SMART" id="SM00356">
    <property type="entry name" value="ZnF_C3H1"/>
    <property type="match status" value="2"/>
</dbReference>
<feature type="compositionally biased region" description="Polar residues" evidence="3">
    <location>
        <begin position="215"/>
        <end position="228"/>
    </location>
</feature>
<dbReference type="GO" id="GO:0008270">
    <property type="term" value="F:zinc ion binding"/>
    <property type="evidence" value="ECO:0007669"/>
    <property type="project" value="UniProtKB-KW"/>
</dbReference>
<keyword evidence="1" id="KW-0802">TPR repeat</keyword>
<dbReference type="OrthoDB" id="245563at2759"/>
<feature type="signal peptide" evidence="4">
    <location>
        <begin position="1"/>
        <end position="24"/>
    </location>
</feature>
<name>A0A2H3DKK4_ARMGA</name>
<dbReference type="PROSITE" id="PS50103">
    <property type="entry name" value="ZF_C3H1"/>
    <property type="match status" value="2"/>
</dbReference>
<evidence type="ECO:0000256" key="1">
    <source>
        <dbReference type="ARBA" id="ARBA00022803"/>
    </source>
</evidence>
<dbReference type="Gene3D" id="3.30.1370.210">
    <property type="match status" value="1"/>
</dbReference>
<keyword evidence="2" id="KW-0479">Metal-binding</keyword>
<feature type="compositionally biased region" description="Basic and acidic residues" evidence="3">
    <location>
        <begin position="276"/>
        <end position="297"/>
    </location>
</feature>
<evidence type="ECO:0000256" key="3">
    <source>
        <dbReference type="SAM" id="MobiDB-lite"/>
    </source>
</evidence>
<dbReference type="InterPro" id="IPR011990">
    <property type="entry name" value="TPR-like_helical_dom_sf"/>
</dbReference>
<feature type="compositionally biased region" description="Basic and acidic residues" evidence="3">
    <location>
        <begin position="230"/>
        <end position="241"/>
    </location>
</feature>
<keyword evidence="2" id="KW-0862">Zinc</keyword>
<dbReference type="InterPro" id="IPR000571">
    <property type="entry name" value="Znf_CCCH"/>
</dbReference>
<sequence>MTTSLSSVLILALAQERFLYSGYAQLMESMKACATVTQVETKGEFAREMKLSPPTVVITIDAGISEPETSVVLQRLLYGAIHNARVKTFYATWGLPWDLGSYFRTTVHLNQAATGIVLEGLPESRHRIYAPSPTSRVESNVFGPNEIPIDVNECPCAYGPVGRGWLGYVGDVNNEDGSMRVIVATTRCLPQSAVVPDRSNRSYSIFISKGRPTKFQGTEDPNQPTMFTDTIRKAGDTEYITRHRRGRAGEQQGTIQPSPSTLASPQSRNYKRHPPRPREDEVEARAAKRAESSKQKSEQANLFKENIGNRRRQAQRTYVGDGGTKPRNGSDRYENQNNGNTCFREGKNQAAIEYYYKAISVYGPRPAYYANIAAACLKLGLYLQAEEACDEALEACAKLAPEDPQFQKEIVQTRKESDQRRATGAPDLYEADDPQYLSDNDSDDCSDFDPPLDYPPRHIQTDSDSSDFKHEGNGEPCRAYNHEGCSQGSNCALKHSPEEGTTRDQLFVLLCHMSSVNLHSSARGRNVCHLWLYRMCTSGSACAYAHSKEYLPESGWWNKRGLAESLDLIQSYMNMTPEELRE</sequence>
<feature type="compositionally biased region" description="Basic and acidic residues" evidence="3">
    <location>
        <begin position="411"/>
        <end position="421"/>
    </location>
</feature>
<dbReference type="STRING" id="47427.A0A2H3DKK4"/>
<gene>
    <name evidence="6" type="ORF">ARMGADRAFT_1065700</name>
</gene>
<keyword evidence="7" id="KW-1185">Reference proteome</keyword>
<evidence type="ECO:0000313" key="6">
    <source>
        <dbReference type="EMBL" id="PBK87976.1"/>
    </source>
</evidence>
<dbReference type="EMBL" id="KZ293675">
    <property type="protein sequence ID" value="PBK87976.1"/>
    <property type="molecule type" value="Genomic_DNA"/>
</dbReference>
<feature type="compositionally biased region" description="Basic and acidic residues" evidence="3">
    <location>
        <begin position="455"/>
        <end position="473"/>
    </location>
</feature>
<dbReference type="PANTHER" id="PTHR46423:SF1">
    <property type="entry name" value="RNA POLYMERASE II-ASSOCIATED PROTEIN 3"/>
    <property type="match status" value="1"/>
</dbReference>
<dbReference type="SUPFAM" id="SSF48452">
    <property type="entry name" value="TPR-like"/>
    <property type="match status" value="1"/>
</dbReference>
<evidence type="ECO:0000259" key="5">
    <source>
        <dbReference type="PROSITE" id="PS50103"/>
    </source>
</evidence>
<keyword evidence="4" id="KW-0732">Signal</keyword>
<proteinExistence type="predicted"/>
<dbReference type="Proteomes" id="UP000217790">
    <property type="component" value="Unassembled WGS sequence"/>
</dbReference>
<dbReference type="InterPro" id="IPR051966">
    <property type="entry name" value="RPAP3"/>
</dbReference>
<evidence type="ECO:0000256" key="2">
    <source>
        <dbReference type="PROSITE-ProRule" id="PRU00723"/>
    </source>
</evidence>
<feature type="compositionally biased region" description="Polar residues" evidence="3">
    <location>
        <begin position="251"/>
        <end position="268"/>
    </location>
</feature>
<reference evidence="7" key="1">
    <citation type="journal article" date="2017" name="Nat. Ecol. Evol.">
        <title>Genome expansion and lineage-specific genetic innovations in the forest pathogenic fungi Armillaria.</title>
        <authorList>
            <person name="Sipos G."/>
            <person name="Prasanna A.N."/>
            <person name="Walter M.C."/>
            <person name="O'Connor E."/>
            <person name="Balint B."/>
            <person name="Krizsan K."/>
            <person name="Kiss B."/>
            <person name="Hess J."/>
            <person name="Varga T."/>
            <person name="Slot J."/>
            <person name="Riley R."/>
            <person name="Boka B."/>
            <person name="Rigling D."/>
            <person name="Barry K."/>
            <person name="Lee J."/>
            <person name="Mihaltcheva S."/>
            <person name="LaButti K."/>
            <person name="Lipzen A."/>
            <person name="Waldron R."/>
            <person name="Moloney N.M."/>
            <person name="Sperisen C."/>
            <person name="Kredics L."/>
            <person name="Vagvoelgyi C."/>
            <person name="Patrignani A."/>
            <person name="Fitzpatrick D."/>
            <person name="Nagy I."/>
            <person name="Doyle S."/>
            <person name="Anderson J.B."/>
            <person name="Grigoriev I.V."/>
            <person name="Gueldener U."/>
            <person name="Muensterkoetter M."/>
            <person name="Nagy L.G."/>
        </authorList>
    </citation>
    <scope>NUCLEOTIDE SEQUENCE [LARGE SCALE GENOMIC DNA]</scope>
    <source>
        <strain evidence="7">Ar21-2</strain>
    </source>
</reference>
<feature type="domain" description="C3H1-type" evidence="5">
    <location>
        <begin position="471"/>
        <end position="498"/>
    </location>
</feature>
<evidence type="ECO:0000256" key="4">
    <source>
        <dbReference type="SAM" id="SignalP"/>
    </source>
</evidence>